<evidence type="ECO:0000313" key="2">
    <source>
        <dbReference type="EMBL" id="CAD9313833.1"/>
    </source>
</evidence>
<dbReference type="Pfam" id="PF05721">
    <property type="entry name" value="PhyH"/>
    <property type="match status" value="1"/>
</dbReference>
<dbReference type="SUPFAM" id="SSF51197">
    <property type="entry name" value="Clavaminate synthase-like"/>
    <property type="match status" value="1"/>
</dbReference>
<feature type="region of interest" description="Disordered" evidence="1">
    <location>
        <begin position="1"/>
        <end position="23"/>
    </location>
</feature>
<evidence type="ECO:0008006" key="3">
    <source>
        <dbReference type="Google" id="ProtNLM"/>
    </source>
</evidence>
<organism evidence="2">
    <name type="scientific">Ditylum brightwellii</name>
    <dbReference type="NCBI Taxonomy" id="49249"/>
    <lineage>
        <taxon>Eukaryota</taxon>
        <taxon>Sar</taxon>
        <taxon>Stramenopiles</taxon>
        <taxon>Ochrophyta</taxon>
        <taxon>Bacillariophyta</taxon>
        <taxon>Mediophyceae</taxon>
        <taxon>Lithodesmiophycidae</taxon>
        <taxon>Lithodesmiales</taxon>
        <taxon>Lithodesmiaceae</taxon>
        <taxon>Ditylum</taxon>
    </lineage>
</organism>
<dbReference type="Gene3D" id="2.60.120.620">
    <property type="entry name" value="q2cbj1_9rhob like domain"/>
    <property type="match status" value="1"/>
</dbReference>
<dbReference type="PANTHER" id="PTHR31630">
    <property type="entry name" value="PHYTANOYL-COA DIOXYGENASE-RELATED-RELATED"/>
    <property type="match status" value="1"/>
</dbReference>
<dbReference type="EMBL" id="HBGN01000407">
    <property type="protein sequence ID" value="CAD9313833.1"/>
    <property type="molecule type" value="Transcribed_RNA"/>
</dbReference>
<evidence type="ECO:0000256" key="1">
    <source>
        <dbReference type="SAM" id="MobiDB-lite"/>
    </source>
</evidence>
<dbReference type="PANTHER" id="PTHR31630:SF6">
    <property type="entry name" value="PHYTANOYL-COA DIOXYGENASE-RELATED"/>
    <property type="match status" value="1"/>
</dbReference>
<accession>A0A6U3NLB2</accession>
<gene>
    <name evidence="2" type="ORF">DBRI1063_LOCUS239</name>
</gene>
<sequence length="370" mass="41355">MKKNKVKSSSSKSSIEQGIRRFDRTKLKQTETIVRKTSPIKSKMVLDSDPAPRFDLDDPNMLVHLEDYGYAIVKCVADEPEVHTARDLFWKFLEENAGMDRNKPKTWDDARFSRVGMPQVGILDMGQSDANWFVRLLPRVKSAFEAIWKTPDLIVSFDGGNAFRPHHAPGQTSKRTSGGWWHVDQGHGKRGVQAIQGFVSLYDGTAETGGLCVIPGSHRGHDGLLAQVPNASGDFVMVPSPSTNPIIRDGKLIVCKAGDLVLWDSRTIHCNNPSLTTPTEEGGYPHDQLLRAAIYVCMTPRYKASSNVITMRRKAFLAGVGTSHWPHEFHPKCPGEIDTVFQKFTDKKVEEAFVDLNVREEQRSLIGDAW</sequence>
<reference evidence="2" key="1">
    <citation type="submission" date="2021-01" db="EMBL/GenBank/DDBJ databases">
        <authorList>
            <person name="Corre E."/>
            <person name="Pelletier E."/>
            <person name="Niang G."/>
            <person name="Scheremetjew M."/>
            <person name="Finn R."/>
            <person name="Kale V."/>
            <person name="Holt S."/>
            <person name="Cochrane G."/>
            <person name="Meng A."/>
            <person name="Brown T."/>
            <person name="Cohen L."/>
        </authorList>
    </citation>
    <scope>NUCLEOTIDE SEQUENCE</scope>
    <source>
        <strain evidence="2">Pop2</strain>
    </source>
</reference>
<protein>
    <recommendedName>
        <fullName evidence="3">Phytanoyl-CoA dioxygenase</fullName>
    </recommendedName>
</protein>
<proteinExistence type="predicted"/>
<dbReference type="AlphaFoldDB" id="A0A6U3NLB2"/>
<name>A0A6U3NLB2_9STRA</name>
<dbReference type="InterPro" id="IPR008775">
    <property type="entry name" value="Phytyl_CoA_dOase-like"/>
</dbReference>